<feature type="compositionally biased region" description="Low complexity" evidence="1">
    <location>
        <begin position="86"/>
        <end position="103"/>
    </location>
</feature>
<proteinExistence type="predicted"/>
<feature type="region of interest" description="Disordered" evidence="1">
    <location>
        <begin position="57"/>
        <end position="134"/>
    </location>
</feature>
<accession>A0A2C6JUM5</accession>
<dbReference type="RefSeq" id="XP_067920387.1">
    <property type="nucleotide sequence ID" value="XM_068067637.1"/>
</dbReference>
<gene>
    <name evidence="2" type="ORF">CSUI_007492</name>
</gene>
<dbReference type="AlphaFoldDB" id="A0A2C6JUM5"/>
<protein>
    <submittedName>
        <fullName evidence="2">Uncharacterized protein</fullName>
    </submittedName>
</protein>
<feature type="region of interest" description="Disordered" evidence="1">
    <location>
        <begin position="269"/>
        <end position="435"/>
    </location>
</feature>
<feature type="compositionally biased region" description="Basic and acidic residues" evidence="1">
    <location>
        <begin position="380"/>
        <end position="392"/>
    </location>
</feature>
<dbReference type="Proteomes" id="UP000221165">
    <property type="component" value="Unassembled WGS sequence"/>
</dbReference>
<feature type="non-terminal residue" evidence="2">
    <location>
        <position position="435"/>
    </location>
</feature>
<feature type="compositionally biased region" description="Acidic residues" evidence="1">
    <location>
        <begin position="393"/>
        <end position="417"/>
    </location>
</feature>
<sequence>MVPVLLSVLIAYGVNGCLTVSIYDVMLLIKELPYVPQLKPLHAYKLQAKHIVAAPSGLSTTGEREDESLKRRKTSRRRRREMKKGSPSSISTLSSLSSSSSSPREQCTPQRGAERREERRREGGDRGKEEAEVFTTFLCGKRSAEREEEKEREDRIQRRGTFVLSLYEQEEEDESSPTLYRKEFLHRTSLSLCTMHAPTDVGVMRDRTKERKKFSPPWECTPSSSSVLGDTQEEVHERKMLERELRDSFNLSSLHDDLAGRMKDKRPLAFLSSSSSEKDMKEVSSIEKRFGENSHEENNSEKGDRIRVRREKQKESFEKTRVCEEREEERDGWVRDEEALERERRREEDREEREKGKEAKEEEEGERKMRKKKKKKKTRKEGDGEDAKMKNEEENDLENEEREQEEEEEEEATDDMEVSYPLEFTIVLDKDQGTL</sequence>
<comment type="caution">
    <text evidence="2">The sequence shown here is derived from an EMBL/GenBank/DDBJ whole genome shotgun (WGS) entry which is preliminary data.</text>
</comment>
<organism evidence="2 3">
    <name type="scientific">Cystoisospora suis</name>
    <dbReference type="NCBI Taxonomy" id="483139"/>
    <lineage>
        <taxon>Eukaryota</taxon>
        <taxon>Sar</taxon>
        <taxon>Alveolata</taxon>
        <taxon>Apicomplexa</taxon>
        <taxon>Conoidasida</taxon>
        <taxon>Coccidia</taxon>
        <taxon>Eucoccidiorida</taxon>
        <taxon>Eimeriorina</taxon>
        <taxon>Sarcocystidae</taxon>
        <taxon>Cystoisospora</taxon>
    </lineage>
</organism>
<feature type="compositionally biased region" description="Basic and acidic residues" evidence="1">
    <location>
        <begin position="276"/>
        <end position="360"/>
    </location>
</feature>
<dbReference type="GeneID" id="94430848"/>
<evidence type="ECO:0000313" key="3">
    <source>
        <dbReference type="Proteomes" id="UP000221165"/>
    </source>
</evidence>
<keyword evidence="3" id="KW-1185">Reference proteome</keyword>
<reference evidence="2 3" key="1">
    <citation type="journal article" date="2017" name="Int. J. Parasitol.">
        <title>The genome of the protozoan parasite Cystoisospora suis and a reverse vaccinology approach to identify vaccine candidates.</title>
        <authorList>
            <person name="Palmieri N."/>
            <person name="Shrestha A."/>
            <person name="Ruttkowski B."/>
            <person name="Beck T."/>
            <person name="Vogl C."/>
            <person name="Tomley F."/>
            <person name="Blake D.P."/>
            <person name="Joachim A."/>
        </authorList>
    </citation>
    <scope>NUCLEOTIDE SEQUENCE [LARGE SCALE GENOMIC DNA]</scope>
    <source>
        <strain evidence="2 3">Wien I</strain>
    </source>
</reference>
<dbReference type="EMBL" id="MIGC01003951">
    <property type="protein sequence ID" value="PHJ18681.1"/>
    <property type="molecule type" value="Genomic_DNA"/>
</dbReference>
<feature type="compositionally biased region" description="Basic residues" evidence="1">
    <location>
        <begin position="70"/>
        <end position="82"/>
    </location>
</feature>
<evidence type="ECO:0000313" key="2">
    <source>
        <dbReference type="EMBL" id="PHJ18681.1"/>
    </source>
</evidence>
<name>A0A2C6JUM5_9APIC</name>
<feature type="region of interest" description="Disordered" evidence="1">
    <location>
        <begin position="213"/>
        <end position="232"/>
    </location>
</feature>
<feature type="compositionally biased region" description="Basic residues" evidence="1">
    <location>
        <begin position="368"/>
        <end position="379"/>
    </location>
</feature>
<feature type="compositionally biased region" description="Basic and acidic residues" evidence="1">
    <location>
        <begin position="112"/>
        <end position="131"/>
    </location>
</feature>
<evidence type="ECO:0000256" key="1">
    <source>
        <dbReference type="SAM" id="MobiDB-lite"/>
    </source>
</evidence>
<dbReference type="OrthoDB" id="44789at2759"/>
<dbReference type="VEuPathDB" id="ToxoDB:CSUI_007492"/>